<dbReference type="HOGENOM" id="CLU_983314_0_0_6"/>
<dbReference type="EMBL" id="AP014633">
    <property type="protein sequence ID" value="BAP56858.1"/>
    <property type="molecule type" value="Genomic_DNA"/>
</dbReference>
<sequence length="283" mass="30364">MNCAKVSLFLLMVLSLVIGLSTFVVAKEGNCNGGAKHGDPCTGTSQCPNACIGGSRDRLNCKSDKNCPGTCDADGIDGAKNCLENKDCVGKCYGGKNDGKSCRSYVTCPDGECKGDHSCQHKGSCDNKGSCRDSENNELLIQLASFSATRTSNGILLEWETKTEKESSGANLYCAKIKNDEFDEVVKINSSAPIPTKALIPFIGNTYSYSSAQHLDSGVYYCVLEEVDDYGKCSVHCDFVDAVVVSSNDVEQNVDLPKATKLCSQYNEVLKNSCIEDVLVTTK</sequence>
<protein>
    <submittedName>
        <fullName evidence="2">Uncharacterized protein</fullName>
    </submittedName>
</protein>
<organism evidence="2 3">
    <name type="scientific">Thioploca ingrica</name>
    <dbReference type="NCBI Taxonomy" id="40754"/>
    <lineage>
        <taxon>Bacteria</taxon>
        <taxon>Pseudomonadati</taxon>
        <taxon>Pseudomonadota</taxon>
        <taxon>Gammaproteobacteria</taxon>
        <taxon>Thiotrichales</taxon>
        <taxon>Thiotrichaceae</taxon>
        <taxon>Thioploca</taxon>
    </lineage>
</organism>
<evidence type="ECO:0000256" key="1">
    <source>
        <dbReference type="SAM" id="SignalP"/>
    </source>
</evidence>
<dbReference type="KEGG" id="tig:THII_2561"/>
<feature type="signal peptide" evidence="1">
    <location>
        <begin position="1"/>
        <end position="26"/>
    </location>
</feature>
<dbReference type="AlphaFoldDB" id="A0A090AFH5"/>
<keyword evidence="1" id="KW-0732">Signal</keyword>
<reference evidence="2" key="1">
    <citation type="journal article" date="2014" name="ISME J.">
        <title>Ecophysiology of Thioploca ingrica as revealed by the complete genome sequence supplemented with proteomic evidence.</title>
        <authorList>
            <person name="Kojima H."/>
            <person name="Ogura Y."/>
            <person name="Yamamoto N."/>
            <person name="Togashi T."/>
            <person name="Mori H."/>
            <person name="Watanabe T."/>
            <person name="Nemoto F."/>
            <person name="Kurokawa K."/>
            <person name="Hayashi T."/>
            <person name="Fukui M."/>
        </authorList>
    </citation>
    <scope>NUCLEOTIDE SEQUENCE [LARGE SCALE GENOMIC DNA]</scope>
</reference>
<gene>
    <name evidence="2" type="ORF">THII_2561</name>
</gene>
<evidence type="ECO:0000313" key="3">
    <source>
        <dbReference type="Proteomes" id="UP000031623"/>
    </source>
</evidence>
<dbReference type="Proteomes" id="UP000031623">
    <property type="component" value="Chromosome"/>
</dbReference>
<feature type="chain" id="PRO_5001852701" evidence="1">
    <location>
        <begin position="27"/>
        <end position="283"/>
    </location>
</feature>
<keyword evidence="3" id="KW-1185">Reference proteome</keyword>
<evidence type="ECO:0000313" key="2">
    <source>
        <dbReference type="EMBL" id="BAP56858.1"/>
    </source>
</evidence>
<accession>A0A090AFH5</accession>
<proteinExistence type="predicted"/>
<name>A0A090AFH5_9GAMM</name>